<evidence type="ECO:0000313" key="2">
    <source>
        <dbReference type="Proteomes" id="UP000092931"/>
    </source>
</evidence>
<dbReference type="EMBL" id="CP014673">
    <property type="protein sequence ID" value="ANX00445.1"/>
    <property type="molecule type" value="Genomic_DNA"/>
</dbReference>
<dbReference type="Proteomes" id="UP000092931">
    <property type="component" value="Chromosome"/>
</dbReference>
<proteinExistence type="predicted"/>
<protein>
    <submittedName>
        <fullName evidence="1">Uncharacterized protein</fullName>
    </submittedName>
</protein>
<organism evidence="1 2">
    <name type="scientific">Thermoclostridium stercorarium subsp. leptospartum DSM 9219</name>
    <dbReference type="NCBI Taxonomy" id="1346611"/>
    <lineage>
        <taxon>Bacteria</taxon>
        <taxon>Bacillati</taxon>
        <taxon>Bacillota</taxon>
        <taxon>Clostridia</taxon>
        <taxon>Eubacteriales</taxon>
        <taxon>Oscillospiraceae</taxon>
        <taxon>Thermoclostridium</taxon>
    </lineage>
</organism>
<name>A0A1B1YI50_THEST</name>
<evidence type="ECO:0000313" key="1">
    <source>
        <dbReference type="EMBL" id="ANX00445.1"/>
    </source>
</evidence>
<dbReference type="AlphaFoldDB" id="A0A1B1YI50"/>
<sequence length="66" mass="7880">MIWFISRSTGLIAGVFLYLKKGTGLLFWCGVFNYEDFIVAKVNNFCFWLCLFLCNKFNKLHNYYTF</sequence>
<gene>
    <name evidence="1" type="ORF">CSTERLE_01985</name>
</gene>
<accession>A0A1B1YI50</accession>
<reference evidence="1 2" key="1">
    <citation type="submission" date="2016-02" db="EMBL/GenBank/DDBJ databases">
        <title>Comparison of Clostridium stercorarium subspecies using comparative genomics and transcriptomics.</title>
        <authorList>
            <person name="Schellenberg J."/>
            <person name="Thallinger G."/>
            <person name="Levin D.B."/>
            <person name="Zhang X."/>
            <person name="Alvare G."/>
            <person name="Fristensky B."/>
            <person name="Sparling R."/>
        </authorList>
    </citation>
    <scope>NUCLEOTIDE SEQUENCE [LARGE SCALE GENOMIC DNA]</scope>
    <source>
        <strain evidence="1 2">DSM 9219</strain>
    </source>
</reference>